<proteinExistence type="predicted"/>
<dbReference type="Proteomes" id="UP001056500">
    <property type="component" value="Chromosome"/>
</dbReference>
<reference evidence="1" key="1">
    <citation type="submission" date="2022-06" db="EMBL/GenBank/DDBJ databases">
        <title>Genome sequencing of Brevibacillus sp. BB3-R1.</title>
        <authorList>
            <person name="Heo J."/>
            <person name="Lee D."/>
            <person name="Won M."/>
            <person name="Han B.-H."/>
            <person name="Hong S.-B."/>
            <person name="Kwon S.-W."/>
        </authorList>
    </citation>
    <scope>NUCLEOTIDE SEQUENCE</scope>
    <source>
        <strain evidence="1">BB3-R1</strain>
    </source>
</reference>
<protein>
    <submittedName>
        <fullName evidence="1">Uncharacterized protein</fullName>
    </submittedName>
</protein>
<gene>
    <name evidence="1" type="ORF">NDK47_24260</name>
</gene>
<dbReference type="EMBL" id="CP098755">
    <property type="protein sequence ID" value="USG65200.1"/>
    <property type="molecule type" value="Genomic_DNA"/>
</dbReference>
<organism evidence="1 2">
    <name type="scientific">Brevibacillus ruminantium</name>
    <dbReference type="NCBI Taxonomy" id="2950604"/>
    <lineage>
        <taxon>Bacteria</taxon>
        <taxon>Bacillati</taxon>
        <taxon>Bacillota</taxon>
        <taxon>Bacilli</taxon>
        <taxon>Bacillales</taxon>
        <taxon>Paenibacillaceae</taxon>
        <taxon>Brevibacillus</taxon>
    </lineage>
</organism>
<evidence type="ECO:0000313" key="1">
    <source>
        <dbReference type="EMBL" id="USG65200.1"/>
    </source>
</evidence>
<accession>A0ABY4WH79</accession>
<evidence type="ECO:0000313" key="2">
    <source>
        <dbReference type="Proteomes" id="UP001056500"/>
    </source>
</evidence>
<dbReference type="RefSeq" id="WP_251872295.1">
    <property type="nucleotide sequence ID" value="NZ_CP098755.1"/>
</dbReference>
<name>A0ABY4WH79_9BACL</name>
<keyword evidence="2" id="KW-1185">Reference proteome</keyword>
<sequence length="108" mass="11988">MESVEIAKEILRVSSRLDKVPQAIFDNAKTFAEAERAYRMELAKEITRLRAGGLQATLISDVARGNVAELKYRRDLAEGLYRSSVESSKALQAEMSGLQSILKVQSDV</sequence>